<evidence type="ECO:0000256" key="1">
    <source>
        <dbReference type="ARBA" id="ARBA00004442"/>
    </source>
</evidence>
<evidence type="ECO:0000256" key="3">
    <source>
        <dbReference type="ARBA" id="ARBA00022448"/>
    </source>
</evidence>
<comment type="similarity">
    <text evidence="2">Belongs to the outer membrane factor (OMF) (TC 1.B.17) family.</text>
</comment>
<evidence type="ECO:0000256" key="4">
    <source>
        <dbReference type="ARBA" id="ARBA00022452"/>
    </source>
</evidence>
<evidence type="ECO:0000256" key="2">
    <source>
        <dbReference type="ARBA" id="ARBA00007613"/>
    </source>
</evidence>
<comment type="subcellular location">
    <subcellularLocation>
        <location evidence="1">Cell outer membrane</location>
    </subcellularLocation>
</comment>
<keyword evidence="4" id="KW-1134">Transmembrane beta strand</keyword>
<dbReference type="Gene3D" id="1.20.1600.10">
    <property type="entry name" value="Outer membrane efflux proteins (OEP)"/>
    <property type="match status" value="1"/>
</dbReference>
<evidence type="ECO:0000313" key="10">
    <source>
        <dbReference type="Proteomes" id="UP000239002"/>
    </source>
</evidence>
<dbReference type="InterPro" id="IPR051906">
    <property type="entry name" value="TolC-like"/>
</dbReference>
<sequence length="457" mass="51555">MIMKMNKQLYSLGLVMCFAFAKAYSQQFTETLLSREQAVELMLENNYGIKIAKNTTEIAENNAGILNSGYLPSLQGTASASYDDTDSTTDFDGALDASGVPRTNIEINDAETRQYNAGIALNYTLFDGLGRLYNYKRLKEQYSLSKLDARATVENTTLQLMSVYLEISRITENLRVFEQTLEISKKREERAQYQFEYGQVNKLEVLNARVDINTDSVNVLNTRQQLRNSKRDLNLLLNRDLTSDFKVDTTIVLQNLLKVDSYLEKVSENNIRLLQSASTLQISDYDIKTSKALLLPNIGLSGSYGWNQTDSPSSAFFPATTRTSGSLRVGATLTWDIFDGGRSITGLRNAKIAFKNEEFFKKQVEQEVGRDIANAKGNYTNALAIYRMQQQNVLTNNSNFERTEEQFKLGQVSSIEFRQAQVNLLNAKTIENLAKYDAKLAEYQLLQLAGQLLNIPL</sequence>
<protein>
    <submittedName>
        <fullName evidence="9">Outer membrane protein TolC</fullName>
    </submittedName>
</protein>
<feature type="signal peptide" evidence="8">
    <location>
        <begin position="1"/>
        <end position="23"/>
    </location>
</feature>
<keyword evidence="5" id="KW-0812">Transmembrane</keyword>
<feature type="chain" id="PRO_5015739122" evidence="8">
    <location>
        <begin position="24"/>
        <end position="457"/>
    </location>
</feature>
<keyword evidence="8" id="KW-0732">Signal</keyword>
<evidence type="ECO:0000256" key="6">
    <source>
        <dbReference type="ARBA" id="ARBA00023136"/>
    </source>
</evidence>
<dbReference type="EMBL" id="PTJE01000004">
    <property type="protein sequence ID" value="PPK94463.1"/>
    <property type="molecule type" value="Genomic_DNA"/>
</dbReference>
<dbReference type="AlphaFoldDB" id="A0A2S6IJQ7"/>
<evidence type="ECO:0000313" key="9">
    <source>
        <dbReference type="EMBL" id="PPK94463.1"/>
    </source>
</evidence>
<evidence type="ECO:0000256" key="5">
    <source>
        <dbReference type="ARBA" id="ARBA00022692"/>
    </source>
</evidence>
<dbReference type="InterPro" id="IPR003423">
    <property type="entry name" value="OMP_efflux"/>
</dbReference>
<gene>
    <name evidence="9" type="ORF">LY01_02103</name>
</gene>
<reference evidence="9 10" key="1">
    <citation type="submission" date="2018-02" db="EMBL/GenBank/DDBJ databases">
        <title>Genomic Encyclopedia of Archaeal and Bacterial Type Strains, Phase II (KMG-II): from individual species to whole genera.</title>
        <authorList>
            <person name="Goeker M."/>
        </authorList>
    </citation>
    <scope>NUCLEOTIDE SEQUENCE [LARGE SCALE GENOMIC DNA]</scope>
    <source>
        <strain evidence="9 10">DSM 16809</strain>
    </source>
</reference>
<dbReference type="Pfam" id="PF02321">
    <property type="entry name" value="OEP"/>
    <property type="match status" value="2"/>
</dbReference>
<evidence type="ECO:0000256" key="7">
    <source>
        <dbReference type="ARBA" id="ARBA00023237"/>
    </source>
</evidence>
<organism evidence="9 10">
    <name type="scientific">Nonlabens xylanidelens</name>
    <dbReference type="NCBI Taxonomy" id="191564"/>
    <lineage>
        <taxon>Bacteria</taxon>
        <taxon>Pseudomonadati</taxon>
        <taxon>Bacteroidota</taxon>
        <taxon>Flavobacteriia</taxon>
        <taxon>Flavobacteriales</taxon>
        <taxon>Flavobacteriaceae</taxon>
        <taxon>Nonlabens</taxon>
    </lineage>
</organism>
<keyword evidence="6" id="KW-0472">Membrane</keyword>
<dbReference type="PANTHER" id="PTHR30026:SF20">
    <property type="entry name" value="OUTER MEMBRANE PROTEIN TOLC"/>
    <property type="match status" value="1"/>
</dbReference>
<proteinExistence type="inferred from homology"/>
<evidence type="ECO:0000256" key="8">
    <source>
        <dbReference type="SAM" id="SignalP"/>
    </source>
</evidence>
<accession>A0A2S6IJQ7</accession>
<keyword evidence="10" id="KW-1185">Reference proteome</keyword>
<name>A0A2S6IJQ7_9FLAO</name>
<keyword evidence="3" id="KW-0813">Transport</keyword>
<dbReference type="Proteomes" id="UP000239002">
    <property type="component" value="Unassembled WGS sequence"/>
</dbReference>
<dbReference type="GO" id="GO:0009279">
    <property type="term" value="C:cell outer membrane"/>
    <property type="evidence" value="ECO:0007669"/>
    <property type="project" value="UniProtKB-SubCell"/>
</dbReference>
<keyword evidence="7" id="KW-0998">Cell outer membrane</keyword>
<dbReference type="GO" id="GO:1990281">
    <property type="term" value="C:efflux pump complex"/>
    <property type="evidence" value="ECO:0007669"/>
    <property type="project" value="TreeGrafter"/>
</dbReference>
<dbReference type="GO" id="GO:0015288">
    <property type="term" value="F:porin activity"/>
    <property type="evidence" value="ECO:0007669"/>
    <property type="project" value="TreeGrafter"/>
</dbReference>
<comment type="caution">
    <text evidence="9">The sequence shown here is derived from an EMBL/GenBank/DDBJ whole genome shotgun (WGS) entry which is preliminary data.</text>
</comment>
<dbReference type="GO" id="GO:0015562">
    <property type="term" value="F:efflux transmembrane transporter activity"/>
    <property type="evidence" value="ECO:0007669"/>
    <property type="project" value="InterPro"/>
</dbReference>
<dbReference type="SUPFAM" id="SSF56954">
    <property type="entry name" value="Outer membrane efflux proteins (OEP)"/>
    <property type="match status" value="1"/>
</dbReference>
<dbReference type="PANTHER" id="PTHR30026">
    <property type="entry name" value="OUTER MEMBRANE PROTEIN TOLC"/>
    <property type="match status" value="1"/>
</dbReference>